<proteinExistence type="predicted"/>
<comment type="caution">
    <text evidence="2">The sequence shown here is derived from an EMBL/GenBank/DDBJ whole genome shotgun (WGS) entry which is preliminary data.</text>
</comment>
<dbReference type="Pfam" id="PF01381">
    <property type="entry name" value="HTH_3"/>
    <property type="match status" value="1"/>
</dbReference>
<dbReference type="GO" id="GO:0003677">
    <property type="term" value="F:DNA binding"/>
    <property type="evidence" value="ECO:0007669"/>
    <property type="project" value="InterPro"/>
</dbReference>
<reference evidence="2 3" key="1">
    <citation type="submission" date="2019-03" db="EMBL/GenBank/DDBJ databases">
        <title>Bacillus niacini sp. nov. a Nicotinate-Metabolizing Mesophile Isolated from Soil.</title>
        <authorList>
            <person name="Zhang G."/>
        </authorList>
    </citation>
    <scope>NUCLEOTIDE SEQUENCE [LARGE SCALE GENOMIC DNA]</scope>
    <source>
        <strain evidence="2 3">WN066</strain>
    </source>
</reference>
<dbReference type="Proteomes" id="UP000295132">
    <property type="component" value="Unassembled WGS sequence"/>
</dbReference>
<evidence type="ECO:0000313" key="2">
    <source>
        <dbReference type="EMBL" id="TDK58178.1"/>
    </source>
</evidence>
<organism evidence="2 3">
    <name type="scientific">Bacillus salipaludis</name>
    <dbReference type="NCBI Taxonomy" id="2547811"/>
    <lineage>
        <taxon>Bacteria</taxon>
        <taxon>Bacillati</taxon>
        <taxon>Bacillota</taxon>
        <taxon>Bacilli</taxon>
        <taxon>Bacillales</taxon>
        <taxon>Bacillaceae</taxon>
        <taxon>Bacillus</taxon>
    </lineage>
</organism>
<dbReference type="AlphaFoldDB" id="A0A4V3AT38"/>
<feature type="domain" description="HTH cro/C1-type" evidence="1">
    <location>
        <begin position="19"/>
        <end position="68"/>
    </location>
</feature>
<gene>
    <name evidence="2" type="ORF">E2K98_24820</name>
</gene>
<dbReference type="InterPro" id="IPR010982">
    <property type="entry name" value="Lambda_DNA-bd_dom_sf"/>
</dbReference>
<dbReference type="PROSITE" id="PS50943">
    <property type="entry name" value="HTH_CROC1"/>
    <property type="match status" value="1"/>
</dbReference>
<dbReference type="SUPFAM" id="SSF47413">
    <property type="entry name" value="lambda repressor-like DNA-binding domains"/>
    <property type="match status" value="1"/>
</dbReference>
<dbReference type="CDD" id="cd00093">
    <property type="entry name" value="HTH_XRE"/>
    <property type="match status" value="1"/>
</dbReference>
<dbReference type="InterPro" id="IPR001387">
    <property type="entry name" value="Cro/C1-type_HTH"/>
</dbReference>
<accession>A0A4V3AT38</accession>
<protein>
    <submittedName>
        <fullName evidence="2">XRE family transcriptional regulator</fullName>
    </submittedName>
</protein>
<dbReference type="SMART" id="SM00530">
    <property type="entry name" value="HTH_XRE"/>
    <property type="match status" value="1"/>
</dbReference>
<evidence type="ECO:0000259" key="1">
    <source>
        <dbReference type="PROSITE" id="PS50943"/>
    </source>
</evidence>
<sequence length="77" mass="8535">MEFMFGIGRRGSKFGKFLEKHRISQTELANSSGVSNSTISRLASGNAFKPSEKNASKLIKALKKVDSNVGYDDFWSM</sequence>
<name>A0A4V3AT38_9BACI</name>
<dbReference type="EMBL" id="SMYO01000017">
    <property type="protein sequence ID" value="TDK58178.1"/>
    <property type="molecule type" value="Genomic_DNA"/>
</dbReference>
<evidence type="ECO:0000313" key="3">
    <source>
        <dbReference type="Proteomes" id="UP000295132"/>
    </source>
</evidence>
<dbReference type="Gene3D" id="1.10.260.40">
    <property type="entry name" value="lambda repressor-like DNA-binding domains"/>
    <property type="match status" value="1"/>
</dbReference>